<keyword evidence="27" id="KW-0809">Transit peptide</keyword>
<dbReference type="GO" id="GO:0045727">
    <property type="term" value="P:positive regulation of translation"/>
    <property type="evidence" value="ECO:0007669"/>
    <property type="project" value="UniProtKB-UniRule"/>
</dbReference>
<dbReference type="Pfam" id="PF00009">
    <property type="entry name" value="GTP_EFTU"/>
    <property type="match status" value="1"/>
</dbReference>
<dbReference type="PROSITE" id="PS51722">
    <property type="entry name" value="G_TR_2"/>
    <property type="match status" value="1"/>
</dbReference>
<dbReference type="FunFam" id="3.30.200.20:FF:000603">
    <property type="entry name" value="EKC/KEOPS complex subunit bud32"/>
    <property type="match status" value="1"/>
</dbReference>
<keyword evidence="26" id="KW-0779">Telomere</keyword>
<evidence type="ECO:0000256" key="21">
    <source>
        <dbReference type="ARBA" id="ARBA00022792"/>
    </source>
</evidence>
<evidence type="ECO:0000256" key="3">
    <source>
        <dbReference type="ARBA" id="ARBA00004496"/>
    </source>
</evidence>
<dbReference type="EMBL" id="JQGA01000780">
    <property type="protein sequence ID" value="KGO73763.1"/>
    <property type="molecule type" value="Genomic_DNA"/>
</dbReference>
<dbReference type="FunFam" id="1.10.274.100:FF:000005">
    <property type="entry name" value="DNA-directed RNA polymerase subunit"/>
    <property type="match status" value="1"/>
</dbReference>
<dbReference type="Gene3D" id="6.20.50.80">
    <property type="match status" value="1"/>
</dbReference>
<keyword evidence="28" id="KW-0805">Transcription regulation</keyword>
<dbReference type="GO" id="GO:0005634">
    <property type="term" value="C:nucleus"/>
    <property type="evidence" value="ECO:0007669"/>
    <property type="project" value="UniProtKB-SubCell"/>
</dbReference>
<dbReference type="Gene3D" id="3.40.50.300">
    <property type="entry name" value="P-loop containing nucleotide triphosphate hydrolases"/>
    <property type="match status" value="1"/>
</dbReference>
<dbReference type="InterPro" id="IPR006297">
    <property type="entry name" value="EF-4"/>
</dbReference>
<dbReference type="CDD" id="cd01890">
    <property type="entry name" value="LepA"/>
    <property type="match status" value="1"/>
</dbReference>
<dbReference type="SMART" id="SM00663">
    <property type="entry name" value="RPOLA_N"/>
    <property type="match status" value="1"/>
</dbReference>
<keyword evidence="22 38" id="KW-0378">Hydrolase</keyword>
<evidence type="ECO:0000256" key="4">
    <source>
        <dbReference type="ARBA" id="ARBA00004574"/>
    </source>
</evidence>
<keyword evidence="38" id="KW-0472">Membrane</keyword>
<dbReference type="InterPro" id="IPR015700">
    <property type="entry name" value="RPC1"/>
</dbReference>
<evidence type="ECO:0000256" key="29">
    <source>
        <dbReference type="ARBA" id="ARBA00023128"/>
    </source>
</evidence>
<feature type="compositionally biased region" description="Polar residues" evidence="40">
    <location>
        <begin position="2180"/>
        <end position="2191"/>
    </location>
</feature>
<keyword evidence="18" id="KW-0479">Metal-binding</keyword>
<reference evidence="43 44" key="1">
    <citation type="journal article" date="2015" name="Mol. Plant Microbe Interact.">
        <title>Genome, transcriptome, and functional analyses of Penicillium expansum provide new insights into secondary metabolism and pathogenicity.</title>
        <authorList>
            <person name="Ballester A.R."/>
            <person name="Marcet-Houben M."/>
            <person name="Levin E."/>
            <person name="Sela N."/>
            <person name="Selma-Lazaro C."/>
            <person name="Carmona L."/>
            <person name="Wisniewski M."/>
            <person name="Droby S."/>
            <person name="Gonzalez-Candelas L."/>
            <person name="Gabaldon T."/>
        </authorList>
    </citation>
    <scope>NUCLEOTIDE SEQUENCE [LARGE SCALE GENOMIC DNA]</scope>
    <source>
        <strain evidence="43 44">PHI-1</strain>
    </source>
</reference>
<dbReference type="Gene3D" id="3.30.1490.180">
    <property type="entry name" value="RNA polymerase ii"/>
    <property type="match status" value="1"/>
</dbReference>
<dbReference type="InterPro" id="IPR035654">
    <property type="entry name" value="LepA_IV"/>
</dbReference>
<dbReference type="InterPro" id="IPR000640">
    <property type="entry name" value="EFG_V-like"/>
</dbReference>
<dbReference type="InterPro" id="IPR007081">
    <property type="entry name" value="RNA_pol_Rpb1_5"/>
</dbReference>
<evidence type="ECO:0000256" key="38">
    <source>
        <dbReference type="HAMAP-Rule" id="MF_03137"/>
    </source>
</evidence>
<dbReference type="CDD" id="cd03709">
    <property type="entry name" value="lepA_C"/>
    <property type="match status" value="1"/>
</dbReference>
<dbReference type="PANTHER" id="PTHR48446:SF1">
    <property type="entry name" value="DNA-DIRECTED RNA POLYMERASE SUBUNIT BETA' N-TERMINAL SECTION"/>
    <property type="match status" value="1"/>
</dbReference>
<dbReference type="GO" id="GO:0008033">
    <property type="term" value="P:tRNA processing"/>
    <property type="evidence" value="ECO:0007669"/>
    <property type="project" value="UniProtKB-KW"/>
</dbReference>
<keyword evidence="15 39" id="KW-0808">Transferase</keyword>
<evidence type="ECO:0000313" key="43">
    <source>
        <dbReference type="EMBL" id="KGO73763.1"/>
    </source>
</evidence>
<dbReference type="InterPro" id="IPR044893">
    <property type="entry name" value="RNA_pol_Rpb1_clamp_domain"/>
</dbReference>
<dbReference type="Proteomes" id="UP000030104">
    <property type="component" value="Unassembled WGS sequence"/>
</dbReference>
<dbReference type="Gene3D" id="6.10.250.2940">
    <property type="match status" value="1"/>
</dbReference>
<dbReference type="PROSITE" id="PS00109">
    <property type="entry name" value="PROTEIN_KINASE_TYR"/>
    <property type="match status" value="1"/>
</dbReference>
<dbReference type="PRINTS" id="PR00315">
    <property type="entry name" value="ELONGATNFCT"/>
</dbReference>
<dbReference type="Gene3D" id="2.40.30.10">
    <property type="entry name" value="Translation factors"/>
    <property type="match status" value="1"/>
</dbReference>
<evidence type="ECO:0000256" key="27">
    <source>
        <dbReference type="ARBA" id="ARBA00022946"/>
    </source>
</evidence>
<dbReference type="Pfam" id="PF05000">
    <property type="entry name" value="RNA_pol_Rpb1_4"/>
    <property type="match status" value="1"/>
</dbReference>
<comment type="function">
    <text evidence="37">DNA-dependent RNA polymerase catalyzes the transcription of DNA into RNA using the four ribonucleoside triphosphates as substrates. Largest and catalytic core component of RNA polymerase III which synthesizes small RNAs, such as 5S rRNA and tRNAs. Forms the polymerase active center together with the second largest subunit. A single-stranded DNA template strand of the promoter is positioned within the central active site cleft of Pol III. A bridging helix emanates from RPC1 and crosses the cleft near the catalytic site and is thought to promote translocation of Pol III by acting as a ratchet that moves the RNA-DNA hybrid through the active site by switching from straight to bent conformations at each step of nucleotide addition.</text>
</comment>
<keyword evidence="20" id="KW-0418">Kinase</keyword>
<evidence type="ECO:0000256" key="35">
    <source>
        <dbReference type="ARBA" id="ARBA00048552"/>
    </source>
</evidence>
<dbReference type="InterPro" id="IPR000722">
    <property type="entry name" value="RNA_pol_asu"/>
</dbReference>
<dbReference type="FunFam" id="1.10.510.10:FF:000845">
    <property type="entry name" value="Probable bifunctional tRNA threonylcarbamoyladenosine biosynthesis protein"/>
    <property type="match status" value="1"/>
</dbReference>
<evidence type="ECO:0000256" key="15">
    <source>
        <dbReference type="ARBA" id="ARBA00022679"/>
    </source>
</evidence>
<comment type="catalytic activity">
    <reaction evidence="35 39">
        <text>RNA(n) + a ribonucleoside 5'-triphosphate = RNA(n+1) + diphosphate</text>
        <dbReference type="Rhea" id="RHEA:21248"/>
        <dbReference type="Rhea" id="RHEA-COMP:14527"/>
        <dbReference type="Rhea" id="RHEA-COMP:17342"/>
        <dbReference type="ChEBI" id="CHEBI:33019"/>
        <dbReference type="ChEBI" id="CHEBI:61557"/>
        <dbReference type="ChEBI" id="CHEBI:140395"/>
        <dbReference type="EC" id="2.7.7.6"/>
    </reaction>
</comment>
<dbReference type="InterPro" id="IPR011009">
    <property type="entry name" value="Kinase-like_dom_sf"/>
</dbReference>
<keyword evidence="32 39" id="KW-0804">Transcription</keyword>
<dbReference type="SUPFAM" id="SSF50447">
    <property type="entry name" value="Translation proteins"/>
    <property type="match status" value="1"/>
</dbReference>
<dbReference type="Gene3D" id="1.10.510.10">
    <property type="entry name" value="Transferase(Phosphotransferase) domain 1"/>
    <property type="match status" value="1"/>
</dbReference>
<keyword evidence="16" id="KW-0819">tRNA processing</keyword>
<evidence type="ECO:0000256" key="13">
    <source>
        <dbReference type="ARBA" id="ARBA00022527"/>
    </source>
</evidence>
<evidence type="ECO:0000256" key="16">
    <source>
        <dbReference type="ARBA" id="ARBA00022694"/>
    </source>
</evidence>
<evidence type="ECO:0000256" key="26">
    <source>
        <dbReference type="ARBA" id="ARBA00022895"/>
    </source>
</evidence>
<keyword evidence="10" id="KW-0158">Chromosome</keyword>
<dbReference type="InterPro" id="IPR031157">
    <property type="entry name" value="G_TR_CS"/>
</dbReference>
<dbReference type="InterPro" id="IPR035647">
    <property type="entry name" value="EFG_III/V"/>
</dbReference>
<comment type="catalytic activity">
    <reaction evidence="34">
        <text>L-threonyl-[protein] + ATP = O-phospho-L-threonyl-[protein] + ADP + H(+)</text>
        <dbReference type="Rhea" id="RHEA:46608"/>
        <dbReference type="Rhea" id="RHEA-COMP:11060"/>
        <dbReference type="Rhea" id="RHEA-COMP:11605"/>
        <dbReference type="ChEBI" id="CHEBI:15378"/>
        <dbReference type="ChEBI" id="CHEBI:30013"/>
        <dbReference type="ChEBI" id="CHEBI:30616"/>
        <dbReference type="ChEBI" id="CHEBI:61977"/>
        <dbReference type="ChEBI" id="CHEBI:456216"/>
        <dbReference type="EC" id="2.7.11.1"/>
    </reaction>
</comment>
<dbReference type="InterPro" id="IPR027417">
    <property type="entry name" value="P-loop_NTPase"/>
</dbReference>
<dbReference type="GO" id="GO:0106310">
    <property type="term" value="F:protein serine kinase activity"/>
    <property type="evidence" value="ECO:0007669"/>
    <property type="project" value="RHEA"/>
</dbReference>
<feature type="compositionally biased region" description="Basic and acidic residues" evidence="40">
    <location>
        <begin position="2192"/>
        <end position="2201"/>
    </location>
</feature>
<proteinExistence type="inferred from homology"/>
<keyword evidence="12" id="KW-0963">Cytoplasm</keyword>
<dbReference type="Gene3D" id="1.10.132.30">
    <property type="match status" value="1"/>
</dbReference>
<protein>
    <recommendedName>
        <fullName evidence="39">DNA-directed RNA polymerase subunit</fullName>
        <ecNumber evidence="39">2.7.7.6</ecNumber>
    </recommendedName>
</protein>
<dbReference type="GO" id="GO:0005759">
    <property type="term" value="C:mitochondrial matrix"/>
    <property type="evidence" value="ECO:0007669"/>
    <property type="project" value="UniProtKB-UniRule"/>
</dbReference>
<dbReference type="PANTHER" id="PTHR48446">
    <property type="entry name" value="DNA-DIRECTED RNA POLYMERASE SUBUNIT BETA' N-TERMINAL SECTION"/>
    <property type="match status" value="1"/>
</dbReference>
<evidence type="ECO:0000256" key="23">
    <source>
        <dbReference type="ARBA" id="ARBA00022833"/>
    </source>
</evidence>
<feature type="binding site" evidence="38">
    <location>
        <begin position="77"/>
        <end position="84"/>
    </location>
    <ligand>
        <name>GTP</name>
        <dbReference type="ChEBI" id="CHEBI:37565"/>
    </ligand>
</feature>
<dbReference type="CDD" id="cd02736">
    <property type="entry name" value="RNAP_III_Rpc1_C"/>
    <property type="match status" value="1"/>
</dbReference>
<dbReference type="GO" id="GO:0003899">
    <property type="term" value="F:DNA-directed RNA polymerase activity"/>
    <property type="evidence" value="ECO:0007669"/>
    <property type="project" value="UniProtKB-EC"/>
</dbReference>
<keyword evidence="19 38" id="KW-0547">Nucleotide-binding</keyword>
<evidence type="ECO:0000313" key="44">
    <source>
        <dbReference type="Proteomes" id="UP000030104"/>
    </source>
</evidence>
<dbReference type="Pfam" id="PF04983">
    <property type="entry name" value="RNA_pol_Rpb1_3"/>
    <property type="match status" value="1"/>
</dbReference>
<dbReference type="GO" id="GO:0004674">
    <property type="term" value="F:protein serine/threonine kinase activity"/>
    <property type="evidence" value="ECO:0007669"/>
    <property type="project" value="UniProtKB-KW"/>
</dbReference>
<dbReference type="Gene3D" id="3.30.70.2570">
    <property type="entry name" value="Elongation factor 4, C-terminal domain"/>
    <property type="match status" value="1"/>
</dbReference>
<dbReference type="Gene3D" id="1.10.274.100">
    <property type="entry name" value="RNA polymerase Rpb1, domain 3"/>
    <property type="match status" value="1"/>
</dbReference>
<dbReference type="CDD" id="cd02583">
    <property type="entry name" value="RNAP_III_RPC1_N"/>
    <property type="match status" value="1"/>
</dbReference>
<keyword evidence="33" id="KW-0539">Nucleus</keyword>
<dbReference type="FunFam" id="3.30.70.240:FF:000007">
    <property type="entry name" value="Translation factor GUF1, mitochondrial"/>
    <property type="match status" value="1"/>
</dbReference>
<comment type="similarity">
    <text evidence="38">Belongs to the GTP-binding elongation factor family. LepA subfamily.</text>
</comment>
<evidence type="ECO:0000256" key="20">
    <source>
        <dbReference type="ARBA" id="ARBA00022777"/>
    </source>
</evidence>
<keyword evidence="24" id="KW-0067">ATP-binding</keyword>
<dbReference type="GO" id="GO:0000781">
    <property type="term" value="C:chromosome, telomeric region"/>
    <property type="evidence" value="ECO:0007669"/>
    <property type="project" value="UniProtKB-SubCell"/>
</dbReference>
<dbReference type="InterPro" id="IPR035698">
    <property type="entry name" value="RNAP_III_Rpc1_C"/>
</dbReference>
<dbReference type="Pfam" id="PF00679">
    <property type="entry name" value="EFG_C"/>
    <property type="match status" value="1"/>
</dbReference>
<dbReference type="Gene3D" id="3.30.200.20">
    <property type="entry name" value="Phosphorylase Kinase, domain 1"/>
    <property type="match status" value="1"/>
</dbReference>
<dbReference type="SUPFAM" id="SSF54980">
    <property type="entry name" value="EF-G C-terminal domain-like"/>
    <property type="match status" value="2"/>
</dbReference>
<dbReference type="InterPro" id="IPR000719">
    <property type="entry name" value="Prot_kinase_dom"/>
</dbReference>
<dbReference type="FunFam" id="4.10.860.120:FF:000004">
    <property type="entry name" value="DNA-directed RNA polymerase subunit"/>
    <property type="match status" value="1"/>
</dbReference>
<evidence type="ECO:0000256" key="19">
    <source>
        <dbReference type="ARBA" id="ARBA00022741"/>
    </source>
</evidence>
<evidence type="ECO:0000256" key="36">
    <source>
        <dbReference type="ARBA" id="ARBA00048679"/>
    </source>
</evidence>
<dbReference type="GO" id="GO:0003924">
    <property type="term" value="F:GTPase activity"/>
    <property type="evidence" value="ECO:0007669"/>
    <property type="project" value="UniProtKB-UniRule"/>
</dbReference>
<dbReference type="NCBIfam" id="TIGR03724">
    <property type="entry name" value="arch_bud32"/>
    <property type="match status" value="1"/>
</dbReference>
<dbReference type="InterPro" id="IPR005225">
    <property type="entry name" value="Small_GTP-bd"/>
</dbReference>
<dbReference type="STRING" id="40296.A0A0A2L3J2"/>
<evidence type="ECO:0000256" key="8">
    <source>
        <dbReference type="ARBA" id="ARBA00011206"/>
    </source>
</evidence>
<dbReference type="GO" id="GO:0000428">
    <property type="term" value="C:DNA-directed RNA polymerase complex"/>
    <property type="evidence" value="ECO:0007669"/>
    <property type="project" value="UniProtKB-KW"/>
</dbReference>
<comment type="subunit">
    <text evidence="9">Component of the EKC/KEOPS complex composed of at least BUD32, CGI121, GON7, KAE1 and PCC1; the whole complex dimerizes.</text>
</comment>
<keyword evidence="43" id="KW-0396">Initiation factor</keyword>
<evidence type="ECO:0000256" key="30">
    <source>
        <dbReference type="ARBA" id="ARBA00023134"/>
    </source>
</evidence>
<dbReference type="InterPro" id="IPR035697">
    <property type="entry name" value="RNAP_III_RPC1_N"/>
</dbReference>
<dbReference type="InterPro" id="IPR038363">
    <property type="entry name" value="LepA_C_sf"/>
</dbReference>
<keyword evidence="21 38" id="KW-0999">Mitochondrion inner membrane</keyword>
<evidence type="ECO:0000256" key="6">
    <source>
        <dbReference type="ARBA" id="ARBA00006460"/>
    </source>
</evidence>
<keyword evidence="11 39" id="KW-0240">DNA-directed RNA polymerase</keyword>
<dbReference type="NCBIfam" id="TIGR01393">
    <property type="entry name" value="lepA"/>
    <property type="match status" value="1"/>
</dbReference>
<dbReference type="GO" id="GO:0043022">
    <property type="term" value="F:ribosome binding"/>
    <property type="evidence" value="ECO:0007669"/>
    <property type="project" value="UniProtKB-UniRule"/>
</dbReference>
<dbReference type="SUPFAM" id="SSF52540">
    <property type="entry name" value="P-loop containing nucleoside triphosphate hydrolases"/>
    <property type="match status" value="1"/>
</dbReference>
<evidence type="ECO:0000259" key="41">
    <source>
        <dbReference type="PROSITE" id="PS50011"/>
    </source>
</evidence>
<dbReference type="NCBIfam" id="TIGR00231">
    <property type="entry name" value="small_GTP"/>
    <property type="match status" value="1"/>
</dbReference>
<dbReference type="Gene3D" id="2.40.40.20">
    <property type="match status" value="1"/>
</dbReference>
<keyword evidence="23" id="KW-0862">Zinc</keyword>
<dbReference type="InterPro" id="IPR007066">
    <property type="entry name" value="RNA_pol_Rpb1_3"/>
</dbReference>
<comment type="catalytic activity">
    <reaction evidence="36">
        <text>L-seryl-[protein] + ATP = O-phospho-L-seryl-[protein] + ADP + H(+)</text>
        <dbReference type="Rhea" id="RHEA:17989"/>
        <dbReference type="Rhea" id="RHEA-COMP:9863"/>
        <dbReference type="Rhea" id="RHEA-COMP:11604"/>
        <dbReference type="ChEBI" id="CHEBI:15378"/>
        <dbReference type="ChEBI" id="CHEBI:29999"/>
        <dbReference type="ChEBI" id="CHEBI:30616"/>
        <dbReference type="ChEBI" id="CHEBI:83421"/>
        <dbReference type="ChEBI" id="CHEBI:456216"/>
        <dbReference type="EC" id="2.7.11.1"/>
    </reaction>
</comment>
<evidence type="ECO:0000256" key="2">
    <source>
        <dbReference type="ARBA" id="ARBA00004123"/>
    </source>
</evidence>
<dbReference type="PhylomeDB" id="A0A0A2L3J2"/>
<dbReference type="Pfam" id="PF00623">
    <property type="entry name" value="RNA_pol_Rpb1_2"/>
    <property type="match status" value="1"/>
</dbReference>
<dbReference type="Pfam" id="PF04998">
    <property type="entry name" value="RNA_pol_Rpb1_5"/>
    <property type="match status" value="1"/>
</dbReference>
<keyword evidence="13" id="KW-0723">Serine/threonine-protein kinase</keyword>
<sequence>MRGCLQLGRWLSAAPRCQAASLRPPTVFSSYSYKRSFSTTTIYYARSKTTPIKLDVSLEKRIAAIPIERFRNFCIVAHVDHGKSTLSDRLLELTGTIEAGTNKQVLDKLDVERERGITVKAQTCTMIYNYKGEDYLLHLVDTPGHVDFRAEVSRSYASCGGAILLVDASQGVQAQTVANFFLAFAQGLELIPILNKVDLPSSDPERALEQIRNTFEIDTENAVMVSAKTGLNVPAVLPTVVEKIPAPIGDSKKPLRMLLVDSWYDSYKGVILLVRVFDGEVRAGQQLISFVTGLKYFVGEVGIMYPTETAQTVLRAGQVGYIYFNPGMKRSKEAKIGDTFTRVGYEKIVEPLPGFEEPKSMVFVAVYPVNADLFEHLEDSINQLVLNDRSITVQKESSEALGAGFRMGFLGTLHCSVFEDRLRQEHGASIIITPPSVPVKVVWKDGTEEIITNPAKFPDDDSVRLKVAEVQEPYVLVTLTFPEEYLGKVIELCEANRGEQQSIEYFTATQVIMKYELPLAHLVDDFFGKLKGGTKGYASLDYEESAWRAGNIVRLQLLVNREPVDAVTRIMHSSQVSRQGRIWVTKFKEHVDRQLFEIIIQAAVGKKIIARETIKPYRKDVLAKLHASDPPEGAQVDLGKAQVIDSVPKVIKELKFGVLTNDDIVGQAVVEVSDRKFFDLDQTRTVVANGPLDQRMGISNKTDACATCGNNLKDCNGHFGHVRLILPSFHVGYFKRVISILQEICKECSNILLPEAERRSYLREMRRPGLDNLRRMQIAKRINERCRKTRECTYCGAINGVVKKTGTSALKITHDKFRAFNVSVSVKKQAPISKDVFDNSFLEARGTNPEVEKHFKKAQDDMNPLRVLKLFKKMSDSDCELIGMNPKEARPEMFLWQFIPAPPVCIRPSVGQDGASTEDDLTAKLGDIVQSNINLKNALLKGAPVQTIMECWDYMQLQIAVYINSDVPGLNKADLGKPIRGFVQRLKGKQGRFRGNLSGKRVDFSGRTVISPDPNLRVDEVAVPELVAKNMTYPEVVTRYNKEKLQQRICNGSNKWPGANLIVKKGTGFRQMLKYSNTQRMADALQEGDLVERHLEDGDIVLFNRQPSLHKLSILSHFAKIRPHRTFRLNECVCNPYNADFDGDEMNLHVPQTEEARAEAMELMGVKNNLATPKNGEPIISAIQDFISAAYVLSSKDNFFDRASFTQICLYMLGPETRFDLPPPSVLKPQMMWTGKQVFNILMRPNSSDPVMVNLDAACREFKMPKDGRPKDLDPNDGWLVIRNSEVMCGVMDKSTIGSGKKDNVFYIMLRDFGPPAAAEGMNRLSKLSARWFTNIGFSIGIGDVYPSAGLVQSKNDLVEAAYSQCDAVIAKYKAGTLEKYPGCDELQTMENQISGILSKVRQQAGDECIMQLSKYNSPLIMATSGSKGSSINVSQMVALVGQQIIGGQRVQDGFQDRTLPHFPKNARQPPSKGFVRNSFFSGLEPPEFIFHAMSGREGLVDTAVKTAETGYMSRRLMKSLEDLSSMYDDTVRNSSAAIVQFQYGDDKLDPVDMEGKAKPVHFDRTFIHSESTTYNNDERSLLPMEMMEVCEQMLSKERAKLNRKDLLGNDLAYMDRSDHGIDQFESARDFLDSIQEYVQKRADKLISRGGDIDPSDQRSRKGLDHTGKLTDTTLRAFITACLLKYKRAQVEPGHAVGAVGAQSIGEPGTQMTLKTFHFAGVAGMSITQGVPRIKEIINASKEISTPVVACELVNKESTIAARIVKGRIEKTFLSDVIRSITEVWSPDDAYLKVVLNWKTIEDLALEITTPQIVEAIKTNKRFKGSDLKFSCKQASIKVHMDLDPASKAGLSKTEIAATSVDPFLRLKHLKRILPNIQILGHPRATRAIIRTDETSTTNTLLVEGYGLRECMTTMGVDGLHTRTNNIMEARDVLGIEAARSTIVVEISEVMKDMDIDPRHMQLLADVMTYKGEVLGITRFGLAKMRDSVLQLASFEKTADHLFDAGGLGRTDLIEGVSECIIMGKTVSLGTGAMEVVRKLNFYQGQIGPRKTVFEDAWTEHSKLGKDLGTSFSSGYIQIFQPSYTKYKKSTTSPDGMSRILTCLYGRMECNYPETSPQQNQVGFDPGNTVNNEVLQRLNHIAGLLEDFKPEGSTSSTRSLKEGFFEMAMRNPSPVADSLPGSNAPSTSTGSVDDRGADNDPRILYMASSGENMLRWPVFNKVITEAEKHIRSFLLDSIDNPPRSMQAPRQVGIGSFVDEIPRLCKRYFLLCHRRNPIVDLDSLDRYAKEVTVQGLGWDGPSCQVLLACALASCTSSMFVPLADEMPANLDGLHAPPMSDANLDLAETYFHAAKQRFGFLHTSPTDIQCFLLAGSYHRHAIRPLQAWFCYQQASCRLEVRLRSLCREQWTADDNYHNLESRLYWSCIQAEHEMQSELPLWSSGLESLGYSDPFPKFSRRSPSSYDQMDEDQDFSIRPGLELDGTEEEKGWKFYIGSICNRRTTNDIVSDMWRQGEKGWTKDIPDLLRKTMEAERVVTSWYQISLAGIQSAKDNPDLRFFFRGRYHMAMERIYRPAFYLAMHFQGMPAFIKKNNQMWAEVFHLAQKAIDNCVAVIPNYWYQFRHEWIWNVVRASFACAVHILGAVLYQLDASRDPIPAGYASNWLYSEDPPHNFFLLHFNTSLSTFQPLLSNSLIMEEYKPPPLPSPFNNTNPPPILLTQGAEAHLYKTTSLNPSIPAALKIRPSKPYRHPILDRRLTRQRITSEARCLAKLVREGVSVPALLALDWEGHGGTEGGWGGAWLMMEWIDGPVVRVVLEQWEAWMKQNQGLLDASQIENEEARVRGLLRKMGTAIGVLHKAGVVHGDLTTSNLMLRPSADASGAVDGAGSPSTEGDVVLIDFGLASQSNQDEDRAVDLYVLERAIGSTHPRSEPLFDALTAGYRDSYKGAPSALKRLEDVRMRGRKRSMLG</sequence>
<dbReference type="Gene3D" id="3.30.70.240">
    <property type="match status" value="1"/>
</dbReference>
<dbReference type="SUPFAM" id="SSF56112">
    <property type="entry name" value="Protein kinase-like (PK-like)"/>
    <property type="match status" value="1"/>
</dbReference>
<evidence type="ECO:0000256" key="11">
    <source>
        <dbReference type="ARBA" id="ARBA00022478"/>
    </source>
</evidence>
<keyword evidence="17 39" id="KW-0548">Nucleotidyltransferase</keyword>
<dbReference type="Gene3D" id="4.10.860.120">
    <property type="entry name" value="RNA polymerase II, clamp domain"/>
    <property type="match status" value="1"/>
</dbReference>
<dbReference type="InterPro" id="IPR042102">
    <property type="entry name" value="RNA_pol_Rpb1_3_sf"/>
</dbReference>
<comment type="similarity">
    <text evidence="5">Belongs to the TRAFAC class translation factor GTPase superfamily. Classic translation factor GTPase family. LepA subfamily.</text>
</comment>
<evidence type="ECO:0000256" key="40">
    <source>
        <dbReference type="SAM" id="MobiDB-lite"/>
    </source>
</evidence>
<evidence type="ECO:0000256" key="14">
    <source>
        <dbReference type="ARBA" id="ARBA00022553"/>
    </source>
</evidence>
<evidence type="ECO:0000256" key="31">
    <source>
        <dbReference type="ARBA" id="ARBA00023159"/>
    </source>
</evidence>
<feature type="region of interest" description="Disordered" evidence="40">
    <location>
        <begin position="2171"/>
        <end position="2201"/>
    </location>
</feature>
<dbReference type="GO" id="GO:0005525">
    <property type="term" value="F:GTP binding"/>
    <property type="evidence" value="ECO:0007669"/>
    <property type="project" value="UniProtKB-UniRule"/>
</dbReference>
<dbReference type="InterPro" id="IPR008266">
    <property type="entry name" value="Tyr_kinase_AS"/>
</dbReference>
<feature type="binding site" evidence="38">
    <location>
        <begin position="141"/>
        <end position="145"/>
    </location>
    <ligand>
        <name>GTP</name>
        <dbReference type="ChEBI" id="CHEBI:37565"/>
    </ligand>
</feature>
<comment type="function">
    <text evidence="1">Component of the EKC/KEOPS complex that is required for the formation of a threonylcarbamoyl group on adenosine at position 37 (t(6)A37) in tRNAs that read codons beginning with adenine. The complex is probably involved in the transfer of the threonylcarbamoyl moiety of threonylcarbamoyl-AMP (TC-AMP) to the N6 group of A37. BUD32 has ATPase activity in the context of the EKC/KEOPS complex and likely plays a supporting role to the catalytic subunit KAE1. The EKC/KEOPS complex also promotes both telomere uncapping and telomere elongation. The complex is required for efficient recruitment of transcriptional coactivators.</text>
</comment>
<dbReference type="Pfam" id="PF06421">
    <property type="entry name" value="LepA_C"/>
    <property type="match status" value="1"/>
</dbReference>
<comment type="catalytic activity">
    <reaction evidence="38">
        <text>GTP + H2O = GDP + phosphate + H(+)</text>
        <dbReference type="Rhea" id="RHEA:19669"/>
        <dbReference type="ChEBI" id="CHEBI:15377"/>
        <dbReference type="ChEBI" id="CHEBI:15378"/>
        <dbReference type="ChEBI" id="CHEBI:37565"/>
        <dbReference type="ChEBI" id="CHEBI:43474"/>
        <dbReference type="ChEBI" id="CHEBI:58189"/>
        <dbReference type="EC" id="3.6.5.n1"/>
    </reaction>
</comment>
<evidence type="ECO:0000256" key="10">
    <source>
        <dbReference type="ARBA" id="ARBA00022454"/>
    </source>
</evidence>
<dbReference type="GO" id="GO:0046872">
    <property type="term" value="F:metal ion binding"/>
    <property type="evidence" value="ECO:0007669"/>
    <property type="project" value="UniProtKB-KW"/>
</dbReference>
<evidence type="ECO:0000256" key="7">
    <source>
        <dbReference type="ARBA" id="ARBA00010630"/>
    </source>
</evidence>
<dbReference type="InterPro" id="IPR000795">
    <property type="entry name" value="T_Tr_GTP-bd_dom"/>
</dbReference>
<keyword evidence="14" id="KW-0597">Phosphoprotein</keyword>
<evidence type="ECO:0000256" key="39">
    <source>
        <dbReference type="RuleBase" id="RU004279"/>
    </source>
</evidence>
<evidence type="ECO:0000256" key="28">
    <source>
        <dbReference type="ARBA" id="ARBA00023015"/>
    </source>
</evidence>
<dbReference type="Gene3D" id="3.30.70.870">
    <property type="entry name" value="Elongation Factor G (Translational Gtpase), domain 3"/>
    <property type="match status" value="1"/>
</dbReference>
<evidence type="ECO:0000256" key="32">
    <source>
        <dbReference type="ARBA" id="ARBA00023163"/>
    </source>
</evidence>
<evidence type="ECO:0000256" key="25">
    <source>
        <dbReference type="ARBA" id="ARBA00022842"/>
    </source>
</evidence>
<dbReference type="HOGENOM" id="CLU_000487_3_2_1"/>
<dbReference type="InterPro" id="IPR006592">
    <property type="entry name" value="RNA_pol_N"/>
</dbReference>
<evidence type="ECO:0000256" key="33">
    <source>
        <dbReference type="ARBA" id="ARBA00023242"/>
    </source>
</evidence>
<name>A0A0A2L3J2_PENIT</name>
<dbReference type="CDD" id="cd03699">
    <property type="entry name" value="EF4_II"/>
    <property type="match status" value="1"/>
</dbReference>
<dbReference type="PROSITE" id="PS50011">
    <property type="entry name" value="PROTEIN_KINASE_DOM"/>
    <property type="match status" value="1"/>
</dbReference>
<evidence type="ECO:0000256" key="24">
    <source>
        <dbReference type="ARBA" id="ARBA00022840"/>
    </source>
</evidence>
<dbReference type="HAMAP" id="MF_00071">
    <property type="entry name" value="LepA"/>
    <property type="match status" value="1"/>
</dbReference>
<dbReference type="Pfam" id="PF06293">
    <property type="entry name" value="Kdo"/>
    <property type="match status" value="1"/>
</dbReference>
<dbReference type="GO" id="GO:0003743">
    <property type="term" value="F:translation initiation factor activity"/>
    <property type="evidence" value="ECO:0007669"/>
    <property type="project" value="UniProtKB-KW"/>
</dbReference>
<evidence type="ECO:0000256" key="17">
    <source>
        <dbReference type="ARBA" id="ARBA00022695"/>
    </source>
</evidence>
<dbReference type="SUPFAM" id="SSF64484">
    <property type="entry name" value="beta and beta-prime subunits of DNA dependent RNA-polymerase"/>
    <property type="match status" value="1"/>
</dbReference>
<dbReference type="InterPro" id="IPR013842">
    <property type="entry name" value="LepA_CTD"/>
</dbReference>
<dbReference type="Gene3D" id="1.10.150.390">
    <property type="match status" value="1"/>
</dbReference>
<organism evidence="43 44">
    <name type="scientific">Penicillium italicum</name>
    <name type="common">Blue mold</name>
    <dbReference type="NCBI Taxonomy" id="40296"/>
    <lineage>
        <taxon>Eukaryota</taxon>
        <taxon>Fungi</taxon>
        <taxon>Dikarya</taxon>
        <taxon>Ascomycota</taxon>
        <taxon>Pezizomycotina</taxon>
        <taxon>Eurotiomycetes</taxon>
        <taxon>Eurotiomycetidae</taxon>
        <taxon>Eurotiales</taxon>
        <taxon>Aspergillaceae</taxon>
        <taxon>Penicillium</taxon>
    </lineage>
</organism>
<dbReference type="NCBIfam" id="NF006336">
    <property type="entry name" value="PRK08566.1"/>
    <property type="match status" value="1"/>
</dbReference>
<dbReference type="CDD" id="cd12148">
    <property type="entry name" value="fungal_TF_MHR"/>
    <property type="match status" value="1"/>
</dbReference>
<evidence type="ECO:0000256" key="12">
    <source>
        <dbReference type="ARBA" id="ARBA00022490"/>
    </source>
</evidence>
<comment type="subunit">
    <text evidence="8">Component of the RNA polymerase III (Pol III) complex consisting of 17 subunits.</text>
</comment>
<dbReference type="OrthoDB" id="270392at2759"/>
<dbReference type="Pfam" id="PF04997">
    <property type="entry name" value="RNA_pol_Rpb1_1"/>
    <property type="match status" value="1"/>
</dbReference>
<dbReference type="InterPro" id="IPR009000">
    <property type="entry name" value="Transl_B-barrel_sf"/>
</dbReference>
<comment type="caution">
    <text evidence="43">The sequence shown here is derived from an EMBL/GenBank/DDBJ whole genome shotgun (WGS) entry which is preliminary data.</text>
</comment>
<gene>
    <name evidence="43" type="ORF">PITC_039740</name>
</gene>
<evidence type="ECO:0000256" key="5">
    <source>
        <dbReference type="ARBA" id="ARBA00005454"/>
    </source>
</evidence>
<dbReference type="FunFam" id="3.30.70.2570:FF:000001">
    <property type="entry name" value="Translation factor GUF1, mitochondrial"/>
    <property type="match status" value="1"/>
</dbReference>
<feature type="binding site" evidence="38">
    <location>
        <begin position="195"/>
        <end position="198"/>
    </location>
    <ligand>
        <name>GTP</name>
        <dbReference type="ChEBI" id="CHEBI:37565"/>
    </ligand>
</feature>
<keyword evidence="30 38" id="KW-0342">GTP-binding</keyword>
<comment type="similarity">
    <text evidence="7">Belongs to the protein kinase superfamily. BUD32 family.</text>
</comment>
<dbReference type="FunFam" id="1.10.132.30:FF:000001">
    <property type="entry name" value="DNA-directed RNA polymerase subunit"/>
    <property type="match status" value="1"/>
</dbReference>
<evidence type="ECO:0000256" key="37">
    <source>
        <dbReference type="ARBA" id="ARBA00058108"/>
    </source>
</evidence>
<evidence type="ECO:0000256" key="1">
    <source>
        <dbReference type="ARBA" id="ARBA00003747"/>
    </source>
</evidence>
<keyword evidence="29 38" id="KW-0496">Mitochondrion</keyword>
<dbReference type="GO" id="GO:0005743">
    <property type="term" value="C:mitochondrial inner membrane"/>
    <property type="evidence" value="ECO:0007669"/>
    <property type="project" value="UniProtKB-SubCell"/>
</dbReference>
<evidence type="ECO:0000256" key="9">
    <source>
        <dbReference type="ARBA" id="ARBA00011534"/>
    </source>
</evidence>
<dbReference type="FunFam" id="1.10.150.390:FF:000004">
    <property type="entry name" value="DNA-directed RNA polymerase subunit"/>
    <property type="match status" value="1"/>
</dbReference>
<dbReference type="InterPro" id="IPR007080">
    <property type="entry name" value="RNA_pol_Rpb1_1"/>
</dbReference>
<evidence type="ECO:0000256" key="34">
    <source>
        <dbReference type="ARBA" id="ARBA00047899"/>
    </source>
</evidence>
<dbReference type="InterPro" id="IPR022495">
    <property type="entry name" value="Bud32"/>
</dbReference>
<evidence type="ECO:0000256" key="22">
    <source>
        <dbReference type="ARBA" id="ARBA00022801"/>
    </source>
</evidence>
<dbReference type="FunFam" id="2.40.40.20:FF:000019">
    <property type="entry name" value="DNA-directed RNA polymerase II subunit RPB1"/>
    <property type="match status" value="1"/>
</dbReference>
<dbReference type="GO" id="GO:0006351">
    <property type="term" value="P:DNA-templated transcription"/>
    <property type="evidence" value="ECO:0007669"/>
    <property type="project" value="InterPro"/>
</dbReference>
<dbReference type="FunFam" id="2.40.30.10:FF:000015">
    <property type="entry name" value="Translation factor GUF1, mitochondrial"/>
    <property type="match status" value="1"/>
</dbReference>
<dbReference type="GO" id="GO:0003677">
    <property type="term" value="F:DNA binding"/>
    <property type="evidence" value="ECO:0007669"/>
    <property type="project" value="InterPro"/>
</dbReference>
<dbReference type="PROSITE" id="PS00301">
    <property type="entry name" value="G_TR_1"/>
    <property type="match status" value="1"/>
</dbReference>
<feature type="domain" description="Protein kinase" evidence="41">
    <location>
        <begin position="2710"/>
        <end position="2967"/>
    </location>
</feature>
<accession>A0A0A2L3J2</accession>
<dbReference type="GO" id="GO:0005524">
    <property type="term" value="F:ATP binding"/>
    <property type="evidence" value="ECO:0007669"/>
    <property type="project" value="UniProtKB-KW"/>
</dbReference>
<dbReference type="FunFam" id="3.40.50.300:FF:000078">
    <property type="entry name" value="Elongation factor 4"/>
    <property type="match status" value="1"/>
</dbReference>
<comment type="function">
    <text evidence="38">Promotes mitochondrial protein synthesis. May act as a fidelity factor of the translation reaction, by catalyzing a one-codon backward translocation of tRNAs on improperly translocated ribosomes. Binds to mitochondrial ribosomes in a GTP-dependent manner.</text>
</comment>
<dbReference type="InterPro" id="IPR038120">
    <property type="entry name" value="Rpb1_funnel_sf"/>
</dbReference>
<keyword evidence="25" id="KW-0460">Magnesium</keyword>
<evidence type="ECO:0000256" key="18">
    <source>
        <dbReference type="ARBA" id="ARBA00022723"/>
    </source>
</evidence>
<keyword evidence="44" id="KW-1185">Reference proteome</keyword>
<comment type="subcellular location">
    <subcellularLocation>
        <location evidence="4">Chromosome</location>
        <location evidence="4">Telomere</location>
    </subcellularLocation>
    <subcellularLocation>
        <location evidence="3">Cytoplasm</location>
    </subcellularLocation>
    <subcellularLocation>
        <location evidence="38">Mitochondrion inner membrane</location>
        <topology evidence="38">Peripheral membrane protein</topology>
        <orientation evidence="38">Matrix side</orientation>
    </subcellularLocation>
    <subcellularLocation>
        <location evidence="2">Nucleus</location>
    </subcellularLocation>
</comment>
<dbReference type="EC" id="2.7.7.6" evidence="39"/>
<comment type="similarity">
    <text evidence="6 39">Belongs to the RNA polymerase beta' chain family.</text>
</comment>
<dbReference type="FunFam" id="3.30.70.870:FF:000004">
    <property type="entry name" value="Translation factor GUF1, mitochondrial"/>
    <property type="match status" value="1"/>
</dbReference>
<evidence type="ECO:0000259" key="42">
    <source>
        <dbReference type="PROSITE" id="PS51722"/>
    </source>
</evidence>
<keyword evidence="38" id="KW-0648">Protein biosynthesis</keyword>
<dbReference type="InterPro" id="IPR007083">
    <property type="entry name" value="RNA_pol_Rpb1_4"/>
</dbReference>
<feature type="domain" description="Tr-type G" evidence="42">
    <location>
        <begin position="68"/>
        <end position="248"/>
    </location>
</feature>
<keyword evidence="31" id="KW-0010">Activator</keyword>